<keyword evidence="1" id="KW-0732">Signal</keyword>
<dbReference type="InParanoid" id="A0A6I8VKH5"/>
<evidence type="ECO:0000313" key="2">
    <source>
        <dbReference type="Proteomes" id="UP000001819"/>
    </source>
</evidence>
<feature type="chain" id="PRO_5026283641" description="Protein yellow" evidence="1">
    <location>
        <begin position="33"/>
        <end position="111"/>
    </location>
</feature>
<dbReference type="RefSeq" id="XP_015043219.2">
    <property type="nucleotide sequence ID" value="XM_015187733.2"/>
</dbReference>
<organism evidence="2 3">
    <name type="scientific">Drosophila pseudoobscura pseudoobscura</name>
    <name type="common">Fruit fly</name>
    <dbReference type="NCBI Taxonomy" id="46245"/>
    <lineage>
        <taxon>Eukaryota</taxon>
        <taxon>Metazoa</taxon>
        <taxon>Ecdysozoa</taxon>
        <taxon>Arthropoda</taxon>
        <taxon>Hexapoda</taxon>
        <taxon>Insecta</taxon>
        <taxon>Pterygota</taxon>
        <taxon>Neoptera</taxon>
        <taxon>Endopterygota</taxon>
        <taxon>Diptera</taxon>
        <taxon>Brachycera</taxon>
        <taxon>Muscomorpha</taxon>
        <taxon>Ephydroidea</taxon>
        <taxon>Drosophilidae</taxon>
        <taxon>Drosophila</taxon>
        <taxon>Sophophora</taxon>
    </lineage>
</organism>
<name>A0A6I8VKH5_DROPS</name>
<dbReference type="AlphaFoldDB" id="A0A6I8VKH5"/>
<dbReference type="KEGG" id="dpo:26531960"/>
<gene>
    <name evidence="3" type="primary">LOC26531960</name>
</gene>
<protein>
    <recommendedName>
        <fullName evidence="4">Protein yellow</fullName>
    </recommendedName>
</protein>
<evidence type="ECO:0000256" key="1">
    <source>
        <dbReference type="SAM" id="SignalP"/>
    </source>
</evidence>
<feature type="signal peptide" evidence="1">
    <location>
        <begin position="1"/>
        <end position="32"/>
    </location>
</feature>
<proteinExistence type="predicted"/>
<dbReference type="Proteomes" id="UP000001819">
    <property type="component" value="Chromosome X"/>
</dbReference>
<evidence type="ECO:0000313" key="3">
    <source>
        <dbReference type="RefSeq" id="XP_015043219.2"/>
    </source>
</evidence>
<accession>A0A6I8VKH5</accession>
<reference evidence="3" key="1">
    <citation type="submission" date="2025-08" db="UniProtKB">
        <authorList>
            <consortium name="RefSeq"/>
        </authorList>
    </citation>
    <scope>IDENTIFICATION</scope>
    <source>
        <strain evidence="3">MV-25-SWS-2005</strain>
        <tissue evidence="3">Whole body</tissue>
    </source>
</reference>
<sequence length="111" mass="12427">MLAFDFKLVAIPLLQLLFLLLPTLFLVSSATAREVYMYVDMSGKPWEFEFKGFYDNTLRRRVTQVVYNGLWTDPMVRGRDPDSADPAACPSPWNPLIALAVAAPAASFVLV</sequence>
<keyword evidence="2" id="KW-1185">Reference proteome</keyword>
<dbReference type="ExpressionAtlas" id="A0A6I8VKH5">
    <property type="expression patterns" value="baseline"/>
</dbReference>
<evidence type="ECO:0008006" key="4">
    <source>
        <dbReference type="Google" id="ProtNLM"/>
    </source>
</evidence>